<name>A0ACB0IZM4_TRIPR</name>
<comment type="caution">
    <text evidence="1">The sequence shown here is derived from an EMBL/GenBank/DDBJ whole genome shotgun (WGS) entry which is preliminary data.</text>
</comment>
<proteinExistence type="predicted"/>
<evidence type="ECO:0000313" key="2">
    <source>
        <dbReference type="Proteomes" id="UP001177021"/>
    </source>
</evidence>
<protein>
    <submittedName>
        <fullName evidence="1">Uncharacterized protein</fullName>
    </submittedName>
</protein>
<dbReference type="EMBL" id="CASHSV030000013">
    <property type="protein sequence ID" value="CAJ2637239.1"/>
    <property type="molecule type" value="Genomic_DNA"/>
</dbReference>
<accession>A0ACB0IZM4</accession>
<reference evidence="1" key="1">
    <citation type="submission" date="2023-10" db="EMBL/GenBank/DDBJ databases">
        <authorList>
            <person name="Rodriguez Cubillos JULIANA M."/>
            <person name="De Vega J."/>
        </authorList>
    </citation>
    <scope>NUCLEOTIDE SEQUENCE</scope>
</reference>
<evidence type="ECO:0000313" key="1">
    <source>
        <dbReference type="EMBL" id="CAJ2637239.1"/>
    </source>
</evidence>
<dbReference type="Proteomes" id="UP001177021">
    <property type="component" value="Unassembled WGS sequence"/>
</dbReference>
<organism evidence="1 2">
    <name type="scientific">Trifolium pratense</name>
    <name type="common">Red clover</name>
    <dbReference type="NCBI Taxonomy" id="57577"/>
    <lineage>
        <taxon>Eukaryota</taxon>
        <taxon>Viridiplantae</taxon>
        <taxon>Streptophyta</taxon>
        <taxon>Embryophyta</taxon>
        <taxon>Tracheophyta</taxon>
        <taxon>Spermatophyta</taxon>
        <taxon>Magnoliopsida</taxon>
        <taxon>eudicotyledons</taxon>
        <taxon>Gunneridae</taxon>
        <taxon>Pentapetalae</taxon>
        <taxon>rosids</taxon>
        <taxon>fabids</taxon>
        <taxon>Fabales</taxon>
        <taxon>Fabaceae</taxon>
        <taxon>Papilionoideae</taxon>
        <taxon>50 kb inversion clade</taxon>
        <taxon>NPAAA clade</taxon>
        <taxon>Hologalegina</taxon>
        <taxon>IRL clade</taxon>
        <taxon>Trifolieae</taxon>
        <taxon>Trifolium</taxon>
    </lineage>
</organism>
<gene>
    <name evidence="1" type="ORF">MILVUS5_LOCUS7616</name>
</gene>
<keyword evidence="2" id="KW-1185">Reference proteome</keyword>
<sequence>MEHLKDSCNSRKVSPYFRNVEESNPKKVSPNFQKTSRDNSLLPKVSTVEESSADHANCVKNIDELLSQLSIFGKFVDKNDSSEGPKVEEDSKYSQKRRLIVEKPKRKSKNGAVGGFDVV</sequence>